<name>A0ABN6HV53_9FLAO</name>
<accession>A0ABN6HV53</accession>
<evidence type="ECO:0000256" key="1">
    <source>
        <dbReference type="ARBA" id="ARBA00022729"/>
    </source>
</evidence>
<dbReference type="InterPro" id="IPR026341">
    <property type="entry name" value="T9SS_type_B"/>
</dbReference>
<keyword evidence="1 2" id="KW-0732">Signal</keyword>
<organism evidence="3 4">
    <name type="scientific">Flavobacterium okayamense</name>
    <dbReference type="NCBI Taxonomy" id="2830782"/>
    <lineage>
        <taxon>Bacteria</taxon>
        <taxon>Pseudomonadati</taxon>
        <taxon>Bacteroidota</taxon>
        <taxon>Flavobacteriia</taxon>
        <taxon>Flavobacteriales</taxon>
        <taxon>Flavobacteriaceae</taxon>
        <taxon>Flavobacterium</taxon>
    </lineage>
</organism>
<dbReference type="EMBL" id="AP024749">
    <property type="protein sequence ID" value="BCY28171.1"/>
    <property type="molecule type" value="Genomic_DNA"/>
</dbReference>
<sequence length="2253" mass="231808">MKKITTILFLFCLSFSIGQVTIDNTFNPFQLATQKLGGAGVTISNVRFNGVLMNNGSPVRDQAAFFENGLSANIGIDEGVILSTGNSLVAQIGSGSQVGNASSASATPQVGDVDLAMLISQTIRNTAVLEFDFVPSSTSVEFEYVFASEEYPEFSCSSFNDVFGFFISGPGISGPFSNSAQNIALIPGTTLPVSINNINPGTCSSYPQYYVSNAGSTLIQYDGMTTVLTAQSPVQCGQTYHFKLAIANVGDNAYDSAVFLKANSLQSLQVDLGPDQFFCSSTISCYTMTANTNISTAGLGTLTYNWYLEGVLQATTTTNQYTACTAGTWTVEIVGYCTTDDIEIFFDSEPILNSPPPISGCAPFDLTSIIPGLLSPANPADYVVYFYEDINDAFTGSSNYIATPTSYTPGFTDIFIRVENNGNPTCYNVDEILQLIIDCASPCSLTLTSAVSSDAQTICLTDALDDIIFTAGGDATDVVVTSGSFPTGVTGVYNAGTYTVSGTPTQTGSFAVTISTVGCATNITHDITIVVNEPSDAGLDGNTTVCDNDTNVIDLYALISGEQTGGVWTQTSGVGGTFDATAGTYTPALGATTSTFEYTITGAAPCPDDVSVATITIVPQANAGTDGATTTCESSSTAIDLFSLLTGAQTGGTWTQTSGTGGTFNAGAGTYTPALGATTSTFEYTITGTPPCVDDVSVVTVTITATPDAGNDNSITLCSTSSSVDLFTVLLGSPDLGGTWSPALASGTGVFDPAVDTAGVYTYTIDIPGCTIASAAITVTINAQPDAGLDGATTVCDSDTTAIDLFALLTGAQTGGVWTQTSGTGGVFNAAAGTYTPASGATTSTFEYTLTGVAPCVDDMSVVTVNINAQPDAGLDGGVTICDNDTNVIDLFSLITGEQTGGVWTQTSGTGGTFDAAAGTYTPASGATTSTFEYTLTGVAPCIDDVSVATITINAQPDAGLDGNTTICDNDTAAVDLFALLTGAQTGGVWTQTSGTGGVFNAAAGTYTPAPGATTSTFEYTLTGVAPCVDDMSVVTVNINAQPDAGLDGGVTICDNDTNVIDLFSLITGEQSGGVWTQTSGTGGVFNAVAGTYTPAPGATTSTFEYTLTGVAPCVDDVSVATITINAQPDAGLDGSTSVCDSDTTTIDLFALLTGAQTGGVWTQTSGTGGVFDAAAGTYTPASGATTSTFEYTLTGVAPCVDDTSIVTVTITAQPDAGLDGNTTVCDNDTTTVDLFTLLTGAQTGGVWTQTSGTGGVFNAAAGTYTPASGATTSTFEYTLTGVAPCIDDTSVVTININAQPDAGLDGATTVCDNDTNVIDLFSLITGEQSGGVWTQTSGTGGVFDAVAGTYTPAPGATSSTFEYTLTGVAPCIDDVSVATITINAQPDAGLDGNTTVCDNDTTTINLFALLTGAQTGGVWTQTSGTGGVFDAAAGTYTPASGATTSTFEYTLTGVAPCIDDTSVVTININAQPDAGLDGAITVCESDTAVIDLYALISGEQAGGVWTQTSGTGGVFDAVAGTYTPAPGATTSTFEYTLTGVAPCIDDTSVVTITVNPDAEITLMTDITTTDQELCQGTAISTIEYELSNGATGVIVAGLPAGITYTINGNIVTISGTPTDLVGVYNYSVTTTGGCSSDMESGSIEITNGVLPTFDPMPDICEGSGYSLPTTSTNGITGSWSPAFDNTQTMMYTFTPDAGQCAIPTTATVTIIEKPVLTINNPLPITLCDGEFLHVDWTSNVAGTTLTYTASSNNVTYPSNGDQSTLDQVLSLINSDQIGDITITITPFANGCSGDAIQVPVRINPNPVISSVSVDQNTICSGNEVTFTVTSNLGGTTYDWSVINNTGVTVVGGVTSGTITTGTLMLVLENSTPGLSGTIEVEFTPYRDGCPGATVVSEVITVNPIPGVPNGLPEYYICDGEATPMSITSDPFVAGTELIYDVVDYYNVTGYSSGGPLPEPLLIEDVLTLTDSYVQGYVVYRIWATLNGCDGEYRDFTVYVNPNPQPVLTDGAICVNDIGTVFQTYWLTVEGLPGTNYQYTWYESSDPVNPIAITGVPSLEVAVAGSYYVVVRDLSSTDTSCEGTSNTVSVIETNPATSFITTVTDAFNDNATVVVTVTGGNGMLLYQIDGGAFQESNVFTGVSAGEHVITVIDSQGCTYLQETVLVIDYPNFFTPNGDGYNDTWNIIGLNQPEAKLYIFDRYGKLIKQLSTVGPGWDGTYNGEQLPSTDYWFSLEYMENGVAKEFKAHFAMKR</sequence>
<reference evidence="3 4" key="1">
    <citation type="submission" date="2021-06" db="EMBL/GenBank/DDBJ databases">
        <title>Whole genome sequences of Flavobacterium sp. KK2020170 and assembly.</title>
        <authorList>
            <person name="Kitahara K."/>
            <person name="Miyoshi S."/>
            <person name="Uesaka K."/>
        </authorList>
    </citation>
    <scope>NUCLEOTIDE SEQUENCE [LARGE SCALE GENOMIC DNA]</scope>
    <source>
        <strain evidence="3 4">KK2020170</strain>
    </source>
</reference>
<dbReference type="RefSeq" id="WP_221259775.1">
    <property type="nucleotide sequence ID" value="NZ_AP024749.1"/>
</dbReference>
<dbReference type="Pfam" id="PF13585">
    <property type="entry name" value="CHU_C"/>
    <property type="match status" value="1"/>
</dbReference>
<dbReference type="Gene3D" id="2.60.40.1220">
    <property type="match status" value="1"/>
</dbReference>
<dbReference type="NCBIfam" id="TIGR04131">
    <property type="entry name" value="Bac_Flav_CTERM"/>
    <property type="match status" value="1"/>
</dbReference>
<feature type="signal peptide" evidence="2">
    <location>
        <begin position="1"/>
        <end position="22"/>
    </location>
</feature>
<evidence type="ECO:0000313" key="3">
    <source>
        <dbReference type="EMBL" id="BCY28171.1"/>
    </source>
</evidence>
<feature type="chain" id="PRO_5045710686" description="Gliding motility-associated C-terminal domain-containing protein" evidence="2">
    <location>
        <begin position="23"/>
        <end position="2253"/>
    </location>
</feature>
<dbReference type="InterPro" id="IPR049804">
    <property type="entry name" value="Choice_anch_L"/>
</dbReference>
<gene>
    <name evidence="3" type="ORF">KK2020170_10390</name>
</gene>
<proteinExistence type="predicted"/>
<evidence type="ECO:0008006" key="5">
    <source>
        <dbReference type="Google" id="ProtNLM"/>
    </source>
</evidence>
<protein>
    <recommendedName>
        <fullName evidence="5">Gliding motility-associated C-terminal domain-containing protein</fullName>
    </recommendedName>
</protein>
<dbReference type="Proteomes" id="UP000825258">
    <property type="component" value="Chromosome"/>
</dbReference>
<keyword evidence="4" id="KW-1185">Reference proteome</keyword>
<dbReference type="InterPro" id="IPR014755">
    <property type="entry name" value="Cu-Rt/internalin_Ig-like"/>
</dbReference>
<dbReference type="NCBIfam" id="NF038133">
    <property type="entry name" value="choice_anch_L"/>
    <property type="match status" value="1"/>
</dbReference>
<evidence type="ECO:0000256" key="2">
    <source>
        <dbReference type="SAM" id="SignalP"/>
    </source>
</evidence>
<evidence type="ECO:0000313" key="4">
    <source>
        <dbReference type="Proteomes" id="UP000825258"/>
    </source>
</evidence>